<dbReference type="EMBL" id="JH598187">
    <property type="status" value="NOT_ANNOTATED_CDS"/>
    <property type="molecule type" value="Genomic_DNA"/>
</dbReference>
<dbReference type="Proteomes" id="UP000011713">
    <property type="component" value="Unassembled WGS sequence"/>
</dbReference>
<evidence type="ECO:0000313" key="1">
    <source>
        <dbReference type="EnsemblProtists" id="HpaP804872"/>
    </source>
</evidence>
<sequence>MNLVMSPESTIANVEELQRQEETAATCHRGLHLIASSKSEDISDCAQGMPSF</sequence>
<dbReference type="VEuPathDB" id="FungiDB:HpaG804872"/>
<dbReference type="EnsemblProtists" id="HpaT804872">
    <property type="protein sequence ID" value="HpaP804872"/>
    <property type="gene ID" value="HpaG804872"/>
</dbReference>
<proteinExistence type="predicted"/>
<reference evidence="1" key="2">
    <citation type="submission" date="2015-06" db="UniProtKB">
        <authorList>
            <consortium name="EnsemblProtists"/>
        </authorList>
    </citation>
    <scope>IDENTIFICATION</scope>
    <source>
        <strain evidence="1">Emoy2</strain>
    </source>
</reference>
<keyword evidence="2" id="KW-1185">Reference proteome</keyword>
<name>M4BF04_HYAAE</name>
<evidence type="ECO:0000313" key="2">
    <source>
        <dbReference type="Proteomes" id="UP000011713"/>
    </source>
</evidence>
<dbReference type="HOGENOM" id="CLU_3091410_0_0_1"/>
<accession>M4BF04</accession>
<dbReference type="AlphaFoldDB" id="M4BF04"/>
<reference evidence="2" key="1">
    <citation type="journal article" date="2010" name="Science">
        <title>Signatures of adaptation to obligate biotrophy in the Hyaloperonospora arabidopsidis genome.</title>
        <authorList>
            <person name="Baxter L."/>
            <person name="Tripathy S."/>
            <person name="Ishaque N."/>
            <person name="Boot N."/>
            <person name="Cabral A."/>
            <person name="Kemen E."/>
            <person name="Thines M."/>
            <person name="Ah-Fong A."/>
            <person name="Anderson R."/>
            <person name="Badejoko W."/>
            <person name="Bittner-Eddy P."/>
            <person name="Boore J.L."/>
            <person name="Chibucos M.C."/>
            <person name="Coates M."/>
            <person name="Dehal P."/>
            <person name="Delehaunty K."/>
            <person name="Dong S."/>
            <person name="Downton P."/>
            <person name="Dumas B."/>
            <person name="Fabro G."/>
            <person name="Fronick C."/>
            <person name="Fuerstenberg S.I."/>
            <person name="Fulton L."/>
            <person name="Gaulin E."/>
            <person name="Govers F."/>
            <person name="Hughes L."/>
            <person name="Humphray S."/>
            <person name="Jiang R.H."/>
            <person name="Judelson H."/>
            <person name="Kamoun S."/>
            <person name="Kyung K."/>
            <person name="Meijer H."/>
            <person name="Minx P."/>
            <person name="Morris P."/>
            <person name="Nelson J."/>
            <person name="Phuntumart V."/>
            <person name="Qutob D."/>
            <person name="Rehmany A."/>
            <person name="Rougon-Cardoso A."/>
            <person name="Ryden P."/>
            <person name="Torto-Alalibo T."/>
            <person name="Studholme D."/>
            <person name="Wang Y."/>
            <person name="Win J."/>
            <person name="Wood J."/>
            <person name="Clifton S.W."/>
            <person name="Rogers J."/>
            <person name="Van den Ackerveken G."/>
            <person name="Jones J.D."/>
            <person name="McDowell J.M."/>
            <person name="Beynon J."/>
            <person name="Tyler B.M."/>
        </authorList>
    </citation>
    <scope>NUCLEOTIDE SEQUENCE [LARGE SCALE GENOMIC DNA]</scope>
    <source>
        <strain evidence="2">Emoy2</strain>
    </source>
</reference>
<organism evidence="1 2">
    <name type="scientific">Hyaloperonospora arabidopsidis (strain Emoy2)</name>
    <name type="common">Downy mildew agent</name>
    <name type="synonym">Peronospora arabidopsidis</name>
    <dbReference type="NCBI Taxonomy" id="559515"/>
    <lineage>
        <taxon>Eukaryota</taxon>
        <taxon>Sar</taxon>
        <taxon>Stramenopiles</taxon>
        <taxon>Oomycota</taxon>
        <taxon>Peronosporomycetes</taxon>
        <taxon>Peronosporales</taxon>
        <taxon>Peronosporaceae</taxon>
        <taxon>Hyaloperonospora</taxon>
    </lineage>
</organism>
<dbReference type="InParanoid" id="M4BF04"/>
<protein>
    <submittedName>
        <fullName evidence="1">Uncharacterized protein</fullName>
    </submittedName>
</protein>